<gene>
    <name evidence="9" type="primary">mreD</name>
    <name evidence="9" type="ORF">ERX37_01595</name>
</gene>
<evidence type="ECO:0000256" key="8">
    <source>
        <dbReference type="SAM" id="Phobius"/>
    </source>
</evidence>
<comment type="subcellular location">
    <subcellularLocation>
        <location evidence="1">Cell membrane</location>
        <topology evidence="1">Multi-pass membrane protein</topology>
    </subcellularLocation>
</comment>
<dbReference type="NCBIfam" id="TIGR03426">
    <property type="entry name" value="shape_MreD"/>
    <property type="match status" value="1"/>
</dbReference>
<dbReference type="GO" id="GO:0005886">
    <property type="term" value="C:plasma membrane"/>
    <property type="evidence" value="ECO:0007669"/>
    <property type="project" value="UniProtKB-SubCell"/>
</dbReference>
<dbReference type="EMBL" id="SCWE01000001">
    <property type="protein sequence ID" value="TDM02808.1"/>
    <property type="molecule type" value="Genomic_DNA"/>
</dbReference>
<keyword evidence="5" id="KW-0133">Cell shape</keyword>
<evidence type="ECO:0000256" key="2">
    <source>
        <dbReference type="ARBA" id="ARBA00007776"/>
    </source>
</evidence>
<feature type="transmembrane region" description="Helical" evidence="8">
    <location>
        <begin position="29"/>
        <end position="46"/>
    </location>
</feature>
<evidence type="ECO:0000256" key="4">
    <source>
        <dbReference type="ARBA" id="ARBA00022692"/>
    </source>
</evidence>
<evidence type="ECO:0000313" key="9">
    <source>
        <dbReference type="EMBL" id="TDM02808.1"/>
    </source>
</evidence>
<feature type="transmembrane region" description="Helical" evidence="8">
    <location>
        <begin position="73"/>
        <end position="93"/>
    </location>
</feature>
<keyword evidence="6 8" id="KW-1133">Transmembrane helix</keyword>
<organism evidence="9 10">
    <name type="scientific">Macrococcus hajekii</name>
    <dbReference type="NCBI Taxonomy" id="198482"/>
    <lineage>
        <taxon>Bacteria</taxon>
        <taxon>Bacillati</taxon>
        <taxon>Bacillota</taxon>
        <taxon>Bacilli</taxon>
        <taxon>Bacillales</taxon>
        <taxon>Staphylococcaceae</taxon>
        <taxon>Macrococcus</taxon>
    </lineage>
</organism>
<evidence type="ECO:0000256" key="5">
    <source>
        <dbReference type="ARBA" id="ARBA00022960"/>
    </source>
</evidence>
<dbReference type="OrthoDB" id="2418071at2"/>
<dbReference type="Pfam" id="PF04093">
    <property type="entry name" value="MreD"/>
    <property type="match status" value="1"/>
</dbReference>
<feature type="transmembrane region" description="Helical" evidence="8">
    <location>
        <begin position="5"/>
        <end position="23"/>
    </location>
</feature>
<accession>A0A4R6BM72</accession>
<dbReference type="RefSeq" id="WP_133428897.1">
    <property type="nucleotide sequence ID" value="NZ_BMCC01000002.1"/>
</dbReference>
<name>A0A4R6BM72_9STAP</name>
<dbReference type="InterPro" id="IPR007227">
    <property type="entry name" value="Cell_shape_determining_MreD"/>
</dbReference>
<dbReference type="AlphaFoldDB" id="A0A4R6BM72"/>
<sequence>MQYLIISGIAVILFYLDTLFNSLMPMGPFYFTCHLLLIYLLILSVYKHPTIAYVIGIVFGIVSDVYFSTIYGVYTFGYIVCIMLMSRLFNVFYKDTTMMISLLIGFVLFFEGLFYLIYRILYSTSHGIFYFLFHHGLPSMLINLILIFVLFPTVLKILNRNSY</sequence>
<dbReference type="Proteomes" id="UP000295328">
    <property type="component" value="Unassembled WGS sequence"/>
</dbReference>
<proteinExistence type="inferred from homology"/>
<dbReference type="GO" id="GO:0008360">
    <property type="term" value="P:regulation of cell shape"/>
    <property type="evidence" value="ECO:0007669"/>
    <property type="project" value="UniProtKB-KW"/>
</dbReference>
<comment type="similarity">
    <text evidence="2">Belongs to the MreD family.</text>
</comment>
<evidence type="ECO:0000256" key="6">
    <source>
        <dbReference type="ARBA" id="ARBA00022989"/>
    </source>
</evidence>
<evidence type="ECO:0000256" key="3">
    <source>
        <dbReference type="ARBA" id="ARBA00022475"/>
    </source>
</evidence>
<evidence type="ECO:0000313" key="10">
    <source>
        <dbReference type="Proteomes" id="UP000295328"/>
    </source>
</evidence>
<keyword evidence="4 8" id="KW-0812">Transmembrane</keyword>
<reference evidence="9 10" key="1">
    <citation type="submission" date="2019-01" db="EMBL/GenBank/DDBJ databases">
        <title>Draft genome sequences of the type strains of six Macrococcus species.</title>
        <authorList>
            <person name="Mazhar S."/>
            <person name="Altermann E."/>
            <person name="Hill C."/>
            <person name="Mcauliffe O."/>
        </authorList>
    </citation>
    <scope>NUCLEOTIDE SEQUENCE [LARGE SCALE GENOMIC DNA]</scope>
    <source>
        <strain evidence="9 10">CCM4809</strain>
    </source>
</reference>
<feature type="transmembrane region" description="Helical" evidence="8">
    <location>
        <begin position="141"/>
        <end position="158"/>
    </location>
</feature>
<evidence type="ECO:0000256" key="7">
    <source>
        <dbReference type="ARBA" id="ARBA00023136"/>
    </source>
</evidence>
<keyword evidence="10" id="KW-1185">Reference proteome</keyword>
<keyword evidence="7 8" id="KW-0472">Membrane</keyword>
<comment type="caution">
    <text evidence="9">The sequence shown here is derived from an EMBL/GenBank/DDBJ whole genome shotgun (WGS) entry which is preliminary data.</text>
</comment>
<protein>
    <submittedName>
        <fullName evidence="9">Rod shape-determining protein MreD</fullName>
    </submittedName>
</protein>
<keyword evidence="3" id="KW-1003">Cell membrane</keyword>
<evidence type="ECO:0000256" key="1">
    <source>
        <dbReference type="ARBA" id="ARBA00004651"/>
    </source>
</evidence>
<feature type="transmembrane region" description="Helical" evidence="8">
    <location>
        <begin position="100"/>
        <end position="121"/>
    </location>
</feature>